<feature type="transmembrane region" description="Helical" evidence="2">
    <location>
        <begin position="43"/>
        <end position="65"/>
    </location>
</feature>
<sequence>MSAHKKHRKPDADTMTPGKALAWLGGGQASPGSSSQDRSAYQVAGLVVVLGGLLAWVIATVAIAAATSLPVVAIAPFTVVFGLFAGALSRAIASSRHPSRRGLVGRGAIALFVGLVIGELAATVLFSGAIDRSLDRQAADQAAASPAVVQAGQRLDQARGDRARLDDSVRDARTHVDDALVTARCEYNPNPNCPPQKITGDPGTGPEARNANDMLAGAQRELDLTTATRDSQAPGLDAEIRQNETALASAQAAAPTDVDRGLGARWTAMHDYTTGNAGAMLLRLLTIAFFALLSLLPLLLKLWRGETHQDRHDAAQTVRDRAEQESETAIAVKRAQVRAEAENLWAEQQLAKARLAAEAQTEIDREEQRRRVIAAQGGLPTATSHRLPIAESVARELNAAPKKKAAPIAAEAPTNEVEVSETKNLPATLEQADAPARRSGPLGILPAGLHVPNSIPDLTNQVTGLVKPFVPSVVSKTIGSVSPFRSARTLIEEFDEVHFSFTRRRKVSYDEQQSGPSATTDDQQVVGESPQPSLRKITTTRLGSEPREYAEIDTSWSTGSLPAADDDLTPRISGRHHREELAPRPGPRELPPGQ</sequence>
<gene>
    <name evidence="3" type="ORF">FOY51_02620</name>
</gene>
<comment type="caution">
    <text evidence="3">The sequence shown here is derived from an EMBL/GenBank/DDBJ whole genome shotgun (WGS) entry which is preliminary data.</text>
</comment>
<evidence type="ECO:0000313" key="3">
    <source>
        <dbReference type="EMBL" id="KAA0024842.1"/>
    </source>
</evidence>
<dbReference type="Proteomes" id="UP000322244">
    <property type="component" value="Unassembled WGS sequence"/>
</dbReference>
<name>A0A5A7SI34_9NOCA</name>
<evidence type="ECO:0000313" key="4">
    <source>
        <dbReference type="Proteomes" id="UP000322244"/>
    </source>
</evidence>
<evidence type="ECO:0000256" key="1">
    <source>
        <dbReference type="SAM" id="MobiDB-lite"/>
    </source>
</evidence>
<feature type="transmembrane region" description="Helical" evidence="2">
    <location>
        <begin position="103"/>
        <end position="126"/>
    </location>
</feature>
<protein>
    <submittedName>
        <fullName evidence="3">DUF4407 domain-containing protein</fullName>
    </submittedName>
</protein>
<feature type="compositionally biased region" description="Polar residues" evidence="1">
    <location>
        <begin position="510"/>
        <end position="523"/>
    </location>
</feature>
<keyword evidence="2" id="KW-0472">Membrane</keyword>
<feature type="compositionally biased region" description="Pro residues" evidence="1">
    <location>
        <begin position="584"/>
        <end position="594"/>
    </location>
</feature>
<dbReference type="Pfam" id="PF14362">
    <property type="entry name" value="DUF4407"/>
    <property type="match status" value="1"/>
</dbReference>
<keyword evidence="4" id="KW-1185">Reference proteome</keyword>
<proteinExistence type="predicted"/>
<reference evidence="3 4" key="1">
    <citation type="submission" date="2019-07" db="EMBL/GenBank/DDBJ databases">
        <title>Rhodococcus cavernicolus sp. nov., isolated from a cave.</title>
        <authorList>
            <person name="Lee S.D."/>
        </authorList>
    </citation>
    <scope>NUCLEOTIDE SEQUENCE [LARGE SCALE GENOMIC DNA]</scope>
    <source>
        <strain evidence="3 4">C1-24</strain>
    </source>
</reference>
<evidence type="ECO:0000256" key="2">
    <source>
        <dbReference type="SAM" id="Phobius"/>
    </source>
</evidence>
<feature type="region of interest" description="Disordered" evidence="1">
    <location>
        <begin position="187"/>
        <end position="211"/>
    </location>
</feature>
<dbReference type="OrthoDB" id="4571476at2"/>
<feature type="compositionally biased region" description="Polar residues" evidence="1">
    <location>
        <begin position="530"/>
        <end position="542"/>
    </location>
</feature>
<organism evidence="3 4">
    <name type="scientific">Antrihabitans cavernicola</name>
    <dbReference type="NCBI Taxonomy" id="2495913"/>
    <lineage>
        <taxon>Bacteria</taxon>
        <taxon>Bacillati</taxon>
        <taxon>Actinomycetota</taxon>
        <taxon>Actinomycetes</taxon>
        <taxon>Mycobacteriales</taxon>
        <taxon>Nocardiaceae</taxon>
        <taxon>Antrihabitans</taxon>
    </lineage>
</organism>
<keyword evidence="2" id="KW-1133">Transmembrane helix</keyword>
<keyword evidence="2" id="KW-0812">Transmembrane</keyword>
<accession>A0A5A7SI34</accession>
<feature type="transmembrane region" description="Helical" evidence="2">
    <location>
        <begin position="71"/>
        <end position="91"/>
    </location>
</feature>
<dbReference type="InterPro" id="IPR025519">
    <property type="entry name" value="DUF4407"/>
</dbReference>
<dbReference type="EMBL" id="VLNY01000001">
    <property type="protein sequence ID" value="KAA0024842.1"/>
    <property type="molecule type" value="Genomic_DNA"/>
</dbReference>
<dbReference type="AlphaFoldDB" id="A0A5A7SI34"/>
<feature type="region of interest" description="Disordered" evidence="1">
    <location>
        <begin position="505"/>
        <end position="594"/>
    </location>
</feature>